<keyword evidence="2" id="KW-1185">Reference proteome</keyword>
<proteinExistence type="predicted"/>
<gene>
    <name evidence="1" type="ORF">NC653_031978</name>
</gene>
<dbReference type="AlphaFoldDB" id="A0AAD6M033"/>
<evidence type="ECO:0000313" key="1">
    <source>
        <dbReference type="EMBL" id="KAJ6976300.1"/>
    </source>
</evidence>
<sequence length="71" mass="8306">MTSISLVNLKWRLLHEDGSSITQQHDAALLFLALSCWSALECWITRILWLLQLWVYWTAMRDYGVLLLQLG</sequence>
<dbReference type="Proteomes" id="UP001164929">
    <property type="component" value="Chromosome 13"/>
</dbReference>
<reference evidence="1" key="1">
    <citation type="journal article" date="2023" name="Mol. Ecol. Resour.">
        <title>Chromosome-level genome assembly of a triploid poplar Populus alba 'Berolinensis'.</title>
        <authorList>
            <person name="Chen S."/>
            <person name="Yu Y."/>
            <person name="Wang X."/>
            <person name="Wang S."/>
            <person name="Zhang T."/>
            <person name="Zhou Y."/>
            <person name="He R."/>
            <person name="Meng N."/>
            <person name="Wang Y."/>
            <person name="Liu W."/>
            <person name="Liu Z."/>
            <person name="Liu J."/>
            <person name="Guo Q."/>
            <person name="Huang H."/>
            <person name="Sederoff R.R."/>
            <person name="Wang G."/>
            <person name="Qu G."/>
            <person name="Chen S."/>
        </authorList>
    </citation>
    <scope>NUCLEOTIDE SEQUENCE</scope>
    <source>
        <strain evidence="1">SC-2020</strain>
    </source>
</reference>
<dbReference type="EMBL" id="JAQIZT010000013">
    <property type="protein sequence ID" value="KAJ6976300.1"/>
    <property type="molecule type" value="Genomic_DNA"/>
</dbReference>
<comment type="caution">
    <text evidence="1">The sequence shown here is derived from an EMBL/GenBank/DDBJ whole genome shotgun (WGS) entry which is preliminary data.</text>
</comment>
<protein>
    <submittedName>
        <fullName evidence="1">Uncharacterized protein</fullName>
    </submittedName>
</protein>
<accession>A0AAD6M033</accession>
<organism evidence="1 2">
    <name type="scientific">Populus alba x Populus x berolinensis</name>
    <dbReference type="NCBI Taxonomy" id="444605"/>
    <lineage>
        <taxon>Eukaryota</taxon>
        <taxon>Viridiplantae</taxon>
        <taxon>Streptophyta</taxon>
        <taxon>Embryophyta</taxon>
        <taxon>Tracheophyta</taxon>
        <taxon>Spermatophyta</taxon>
        <taxon>Magnoliopsida</taxon>
        <taxon>eudicotyledons</taxon>
        <taxon>Gunneridae</taxon>
        <taxon>Pentapetalae</taxon>
        <taxon>rosids</taxon>
        <taxon>fabids</taxon>
        <taxon>Malpighiales</taxon>
        <taxon>Salicaceae</taxon>
        <taxon>Saliceae</taxon>
        <taxon>Populus</taxon>
    </lineage>
</organism>
<name>A0AAD6M033_9ROSI</name>
<evidence type="ECO:0000313" key="2">
    <source>
        <dbReference type="Proteomes" id="UP001164929"/>
    </source>
</evidence>